<evidence type="ECO:0000256" key="1">
    <source>
        <dbReference type="ARBA" id="ARBA00009477"/>
    </source>
</evidence>
<reference evidence="6 7" key="1">
    <citation type="submission" date="2019-03" db="EMBL/GenBank/DDBJ databases">
        <title>Genomic Encyclopedia of Type Strains, Phase IV (KMG-IV): sequencing the most valuable type-strain genomes for metagenomic binning, comparative biology and taxonomic classification.</title>
        <authorList>
            <person name="Goeker M."/>
        </authorList>
    </citation>
    <scope>NUCLEOTIDE SEQUENCE [LARGE SCALE GENOMIC DNA]</scope>
    <source>
        <strain evidence="6 7">DSM 102940</strain>
    </source>
</reference>
<dbReference type="PROSITE" id="PS51257">
    <property type="entry name" value="PROKAR_LIPOPROTEIN"/>
    <property type="match status" value="1"/>
</dbReference>
<dbReference type="AlphaFoldDB" id="A0A4R2L1M5"/>
<feature type="domain" description="Multidrug resistance protein MdtA-like barrel-sandwich hybrid" evidence="3">
    <location>
        <begin position="65"/>
        <end position="212"/>
    </location>
</feature>
<organism evidence="6 7">
    <name type="scientific">Marinisporobacter balticus</name>
    <dbReference type="NCBI Taxonomy" id="2018667"/>
    <lineage>
        <taxon>Bacteria</taxon>
        <taxon>Bacillati</taxon>
        <taxon>Bacillota</taxon>
        <taxon>Clostridia</taxon>
        <taxon>Peptostreptococcales</taxon>
        <taxon>Thermotaleaceae</taxon>
        <taxon>Marinisporobacter</taxon>
    </lineage>
</organism>
<dbReference type="SUPFAM" id="SSF111369">
    <property type="entry name" value="HlyD-like secretion proteins"/>
    <property type="match status" value="1"/>
</dbReference>
<evidence type="ECO:0000256" key="2">
    <source>
        <dbReference type="SAM" id="Coils"/>
    </source>
</evidence>
<protein>
    <submittedName>
        <fullName evidence="6">RND family efflux transporter MFP subunit</fullName>
    </submittedName>
</protein>
<dbReference type="RefSeq" id="WP_132242456.1">
    <property type="nucleotide sequence ID" value="NZ_SLWV01000002.1"/>
</dbReference>
<evidence type="ECO:0000313" key="6">
    <source>
        <dbReference type="EMBL" id="TCO79512.1"/>
    </source>
</evidence>
<dbReference type="Pfam" id="PF25917">
    <property type="entry name" value="BSH_RND"/>
    <property type="match status" value="1"/>
</dbReference>
<dbReference type="Pfam" id="PF25989">
    <property type="entry name" value="YknX_C"/>
    <property type="match status" value="1"/>
</dbReference>
<dbReference type="OrthoDB" id="9810430at2"/>
<accession>A0A4R2L1M5</accession>
<feature type="coiled-coil region" evidence="2">
    <location>
        <begin position="153"/>
        <end position="180"/>
    </location>
</feature>
<dbReference type="GO" id="GO:1990281">
    <property type="term" value="C:efflux pump complex"/>
    <property type="evidence" value="ECO:0007669"/>
    <property type="project" value="TreeGrafter"/>
</dbReference>
<dbReference type="InterPro" id="IPR058792">
    <property type="entry name" value="Beta-barrel_RND_2"/>
</dbReference>
<evidence type="ECO:0000259" key="5">
    <source>
        <dbReference type="Pfam" id="PF25989"/>
    </source>
</evidence>
<evidence type="ECO:0000313" key="7">
    <source>
        <dbReference type="Proteomes" id="UP000294919"/>
    </source>
</evidence>
<dbReference type="NCBIfam" id="TIGR01730">
    <property type="entry name" value="RND_mfp"/>
    <property type="match status" value="1"/>
</dbReference>
<feature type="domain" description="CusB-like beta-barrel" evidence="4">
    <location>
        <begin position="222"/>
        <end position="295"/>
    </location>
</feature>
<evidence type="ECO:0000259" key="4">
    <source>
        <dbReference type="Pfam" id="PF25954"/>
    </source>
</evidence>
<dbReference type="Gene3D" id="2.40.420.20">
    <property type="match status" value="1"/>
</dbReference>
<dbReference type="Proteomes" id="UP000294919">
    <property type="component" value="Unassembled WGS sequence"/>
</dbReference>
<feature type="domain" description="YknX-like C-terminal permuted SH3-like" evidence="5">
    <location>
        <begin position="303"/>
        <end position="369"/>
    </location>
</feature>
<name>A0A4R2L1M5_9FIRM</name>
<dbReference type="GO" id="GO:0015562">
    <property type="term" value="F:efflux transmembrane transporter activity"/>
    <property type="evidence" value="ECO:0007669"/>
    <property type="project" value="TreeGrafter"/>
</dbReference>
<dbReference type="Pfam" id="PF25954">
    <property type="entry name" value="Beta-barrel_RND_2"/>
    <property type="match status" value="1"/>
</dbReference>
<keyword evidence="2" id="KW-0175">Coiled coil</keyword>
<dbReference type="InterPro" id="IPR058625">
    <property type="entry name" value="MdtA-like_BSH"/>
</dbReference>
<comment type="caution">
    <text evidence="6">The sequence shown here is derived from an EMBL/GenBank/DDBJ whole genome shotgun (WGS) entry which is preliminary data.</text>
</comment>
<evidence type="ECO:0000259" key="3">
    <source>
        <dbReference type="Pfam" id="PF25917"/>
    </source>
</evidence>
<dbReference type="EMBL" id="SLWV01000002">
    <property type="protein sequence ID" value="TCO79512.1"/>
    <property type="molecule type" value="Genomic_DNA"/>
</dbReference>
<dbReference type="Gene3D" id="2.40.50.100">
    <property type="match status" value="1"/>
</dbReference>
<keyword evidence="7" id="KW-1185">Reference proteome</keyword>
<proteinExistence type="inferred from homology"/>
<sequence>MCKKIVLVFAVILLVTMTITGCGKKQPAIAKEEPLIRVQTAIVKKQDLTLKTTLSGKIRPIEESSIVAKTPGKVMNVHVEIGDRIQKGNVLFELDQKDILNTVKSAEASYAATLANLTLTQETVDHNLKNHERNKALYEQGAISEQVFEDSALKASTAQLEQVKAQVEQARVTLENAKSRLSDCIVSAPISGFITSVDISSGEIASSGMSAITIANLDIVLIETSISEHLINKVHTGDEVDVLVKSASNASLKGRIFALSPSPTKNGLTYPMKISLENKDTLVKAGMFAEISIVSDKKENILIIPSDSVVVKNGKEVVFVVHDHQTQLQEVSLGIDNGKEVEVTNGLKEGDLIVIKGQNYLENGNKVQIIK</sequence>
<comment type="similarity">
    <text evidence="1">Belongs to the membrane fusion protein (MFP) (TC 8.A.1) family.</text>
</comment>
<dbReference type="Gene3D" id="2.40.30.170">
    <property type="match status" value="1"/>
</dbReference>
<dbReference type="Gene3D" id="1.10.287.470">
    <property type="entry name" value="Helix hairpin bin"/>
    <property type="match status" value="1"/>
</dbReference>
<gene>
    <name evidence="6" type="ORF">EV214_102236</name>
</gene>
<dbReference type="InterPro" id="IPR058637">
    <property type="entry name" value="YknX-like_C"/>
</dbReference>
<dbReference type="InterPro" id="IPR006143">
    <property type="entry name" value="RND_pump_MFP"/>
</dbReference>
<dbReference type="PANTHER" id="PTHR30469">
    <property type="entry name" value="MULTIDRUG RESISTANCE PROTEIN MDTA"/>
    <property type="match status" value="1"/>
</dbReference>